<keyword evidence="3" id="KW-0804">Transcription</keyword>
<evidence type="ECO:0000313" key="5">
    <source>
        <dbReference type="EMBL" id="AOX01711.1"/>
    </source>
</evidence>
<reference evidence="6" key="1">
    <citation type="submission" date="2016-10" db="EMBL/GenBank/DDBJ databases">
        <title>Comparative genomics uncovers the prolific and rare metabolic potential of the cyanobacterial genus Moorea.</title>
        <authorList>
            <person name="Leao T."/>
            <person name="Castelao G."/>
            <person name="Korobeynikov A."/>
            <person name="Monroe E.A."/>
            <person name="Podell S."/>
            <person name="Glukhov E."/>
            <person name="Allen E."/>
            <person name="Gerwick W.H."/>
            <person name="Gerwick L."/>
        </authorList>
    </citation>
    <scope>NUCLEOTIDE SEQUENCE [LARGE SCALE GENOMIC DNA]</scope>
    <source>
        <strain evidence="6">PAL-8-15-08-1</strain>
    </source>
</reference>
<dbReference type="InterPro" id="IPR018060">
    <property type="entry name" value="HTH_AraC"/>
</dbReference>
<feature type="domain" description="HTH araC/xylS-type" evidence="4">
    <location>
        <begin position="247"/>
        <end position="345"/>
    </location>
</feature>
<dbReference type="GO" id="GO:0005829">
    <property type="term" value="C:cytosol"/>
    <property type="evidence" value="ECO:0007669"/>
    <property type="project" value="TreeGrafter"/>
</dbReference>
<dbReference type="AlphaFoldDB" id="A0A1D8TVN9"/>
<dbReference type="Proteomes" id="UP000177870">
    <property type="component" value="Chromosome"/>
</dbReference>
<evidence type="ECO:0000259" key="4">
    <source>
        <dbReference type="PROSITE" id="PS01124"/>
    </source>
</evidence>
<dbReference type="GO" id="GO:0003700">
    <property type="term" value="F:DNA-binding transcription factor activity"/>
    <property type="evidence" value="ECO:0007669"/>
    <property type="project" value="InterPro"/>
</dbReference>
<dbReference type="OrthoDB" id="5582699at2"/>
<evidence type="ECO:0000256" key="3">
    <source>
        <dbReference type="ARBA" id="ARBA00023163"/>
    </source>
</evidence>
<keyword evidence="2" id="KW-0238">DNA-binding</keyword>
<accession>A0A1D8TVN9</accession>
<evidence type="ECO:0000313" key="6">
    <source>
        <dbReference type="Proteomes" id="UP000177870"/>
    </source>
</evidence>
<name>A0A1D8TVN9_9CYAN</name>
<sequence length="347" mass="38799">MGAPNRTFHDRLHKPEMLASVVASTVAYAVARGVDMEQITAATGLTRTDLLDPDAHLSQHLVPTVWRLLTKAYPGEAIALHMASATPFSYFGTLAYGARYAENLREALQNLVRYRSVLSDQLHIALIESCSEGILQMHHPMDAEDGGCAAEVGLALGLRYMREILGADDILLRVDFTHLPFGAIQVYEEFFGTPVCFQKSHNALVFRQGALDLPTKQPDPDLFRYIQSHLDLVRERLAGSSDSPELSRVRDAIAHNAERSEYGAEALARQMNMSLRALQRLTQDHGITVRQLLDQTRQANAQQFLSDPRLSIEAISCLLGYSEDRAFRRAFKRWTGHTPAEFRRNVG</sequence>
<organism evidence="5 6">
    <name type="scientific">Moorena producens PAL-8-15-08-1</name>
    <dbReference type="NCBI Taxonomy" id="1458985"/>
    <lineage>
        <taxon>Bacteria</taxon>
        <taxon>Bacillati</taxon>
        <taxon>Cyanobacteriota</taxon>
        <taxon>Cyanophyceae</taxon>
        <taxon>Coleofasciculales</taxon>
        <taxon>Coleofasciculaceae</taxon>
        <taxon>Moorena</taxon>
    </lineage>
</organism>
<dbReference type="STRING" id="1458985.BJP34_21735"/>
<keyword evidence="1" id="KW-0805">Transcription regulation</keyword>
<dbReference type="GO" id="GO:0000976">
    <property type="term" value="F:transcription cis-regulatory region binding"/>
    <property type="evidence" value="ECO:0007669"/>
    <property type="project" value="TreeGrafter"/>
</dbReference>
<dbReference type="SUPFAM" id="SSF46689">
    <property type="entry name" value="Homeodomain-like"/>
    <property type="match status" value="1"/>
</dbReference>
<dbReference type="RefSeq" id="WP_070394145.1">
    <property type="nucleotide sequence ID" value="NZ_CP017599.1"/>
</dbReference>
<dbReference type="PANTHER" id="PTHR47894">
    <property type="entry name" value="HTH-TYPE TRANSCRIPTIONAL REGULATOR GADX"/>
    <property type="match status" value="1"/>
</dbReference>
<dbReference type="InterPro" id="IPR009057">
    <property type="entry name" value="Homeodomain-like_sf"/>
</dbReference>
<protein>
    <submittedName>
        <fullName evidence="5">AraC family transcriptional regulator</fullName>
    </submittedName>
</protein>
<dbReference type="EMBL" id="CP017599">
    <property type="protein sequence ID" value="AOX01711.1"/>
    <property type="molecule type" value="Genomic_DNA"/>
</dbReference>
<dbReference type="KEGG" id="mpro:BJP34_21735"/>
<dbReference type="PROSITE" id="PS01124">
    <property type="entry name" value="HTH_ARAC_FAMILY_2"/>
    <property type="match status" value="1"/>
</dbReference>
<dbReference type="SMART" id="SM00342">
    <property type="entry name" value="HTH_ARAC"/>
    <property type="match status" value="1"/>
</dbReference>
<dbReference type="Pfam" id="PF12833">
    <property type="entry name" value="HTH_18"/>
    <property type="match status" value="1"/>
</dbReference>
<dbReference type="InterPro" id="IPR032687">
    <property type="entry name" value="AraC-type_N"/>
</dbReference>
<dbReference type="Gene3D" id="1.10.10.60">
    <property type="entry name" value="Homeodomain-like"/>
    <property type="match status" value="1"/>
</dbReference>
<evidence type="ECO:0000256" key="1">
    <source>
        <dbReference type="ARBA" id="ARBA00023015"/>
    </source>
</evidence>
<gene>
    <name evidence="5" type="ORF">BJP34_21735</name>
</gene>
<dbReference type="PANTHER" id="PTHR47894:SF1">
    <property type="entry name" value="HTH-TYPE TRANSCRIPTIONAL REGULATOR VQSM"/>
    <property type="match status" value="1"/>
</dbReference>
<dbReference type="Pfam" id="PF12625">
    <property type="entry name" value="Arabinose_bd"/>
    <property type="match status" value="1"/>
</dbReference>
<proteinExistence type="predicted"/>
<evidence type="ECO:0000256" key="2">
    <source>
        <dbReference type="ARBA" id="ARBA00023125"/>
    </source>
</evidence>